<gene>
    <name evidence="1" type="ORF">CAMP_LOCUS1525</name>
</gene>
<keyword evidence="2" id="KW-1185">Reference proteome</keyword>
<proteinExistence type="predicted"/>
<reference evidence="1" key="1">
    <citation type="submission" date="2022-11" db="EMBL/GenBank/DDBJ databases">
        <authorList>
            <person name="Kikuchi T."/>
        </authorList>
    </citation>
    <scope>NUCLEOTIDE SEQUENCE</scope>
    <source>
        <strain evidence="1">PS1010</strain>
    </source>
</reference>
<protein>
    <submittedName>
        <fullName evidence="1">Uncharacterized protein</fullName>
    </submittedName>
</protein>
<organism evidence="1 2">
    <name type="scientific">Caenorhabditis angaria</name>
    <dbReference type="NCBI Taxonomy" id="860376"/>
    <lineage>
        <taxon>Eukaryota</taxon>
        <taxon>Metazoa</taxon>
        <taxon>Ecdysozoa</taxon>
        <taxon>Nematoda</taxon>
        <taxon>Chromadorea</taxon>
        <taxon>Rhabditida</taxon>
        <taxon>Rhabditina</taxon>
        <taxon>Rhabditomorpha</taxon>
        <taxon>Rhabditoidea</taxon>
        <taxon>Rhabditidae</taxon>
        <taxon>Peloderinae</taxon>
        <taxon>Caenorhabditis</taxon>
    </lineage>
</organism>
<dbReference type="EMBL" id="CANHGI010000001">
    <property type="protein sequence ID" value="CAI5438888.1"/>
    <property type="molecule type" value="Genomic_DNA"/>
</dbReference>
<dbReference type="AlphaFoldDB" id="A0A9P1I5J6"/>
<accession>A0A9P1I5J6</accession>
<dbReference type="Proteomes" id="UP001152747">
    <property type="component" value="Unassembled WGS sequence"/>
</dbReference>
<sequence>MAANRQIFKIKGDEFNLDFIELLHKSGEIRENDVIQIADKSGAPFQPFTLKFLEKRYGIEHPFRRGFQTGQIHNFSDSQDNDDSEEENNKNVIYVVNSTPSASRKQSSNTLGKIDLIKKDLGIKIKNRLLKYRRFPLIFDPKDKSVDKSKLMRFIHGSALKKVFKQIDQNTIKHLDGFFAPLIEKIGYPNSCTLCGIVQEPVMYSIISHIVSDQHYSNLKKYGFFEVDYQFLVESLEFLKTKMKAKPSTNKKNNAKKEKPLVKRKVLSQNSPNILTNSNKIVEKPLLIDKFVNISTESISIFPLIYDSNIKTNKNLLPFRHSEKLKVLFDNFDEVTVNRNNGFFDVLFDVIGYPKKCDVCNQKLFNDPYSIITHISTEKHVENLVKFGALNEDYRFWSQLAYDMRDFYMKPKASSRNCCEIPLLYNPQQKYMGEKTTFKNGDAFRKTMKKLNADFIDLVLKKFFKNVGYPASCKLCTEPLEQKPSNVLYHLISPQHYMSLRNNGFYVRDYSFWINILQAISSNYCQVKETNVSKFVNESKDAQIKKSVTRRRARRRKQQLAN</sequence>
<comment type="caution">
    <text evidence="1">The sequence shown here is derived from an EMBL/GenBank/DDBJ whole genome shotgun (WGS) entry which is preliminary data.</text>
</comment>
<evidence type="ECO:0000313" key="1">
    <source>
        <dbReference type="EMBL" id="CAI5438888.1"/>
    </source>
</evidence>
<name>A0A9P1I5J6_9PELO</name>
<evidence type="ECO:0000313" key="2">
    <source>
        <dbReference type="Proteomes" id="UP001152747"/>
    </source>
</evidence>